<reference evidence="1" key="1">
    <citation type="journal article" date="2023" name="Mol. Phylogenet. Evol.">
        <title>Genome-scale phylogeny and comparative genomics of the fungal order Sordariales.</title>
        <authorList>
            <person name="Hensen N."/>
            <person name="Bonometti L."/>
            <person name="Westerberg I."/>
            <person name="Brannstrom I.O."/>
            <person name="Guillou S."/>
            <person name="Cros-Aarteil S."/>
            <person name="Calhoun S."/>
            <person name="Haridas S."/>
            <person name="Kuo A."/>
            <person name="Mondo S."/>
            <person name="Pangilinan J."/>
            <person name="Riley R."/>
            <person name="LaButti K."/>
            <person name="Andreopoulos B."/>
            <person name="Lipzen A."/>
            <person name="Chen C."/>
            <person name="Yan M."/>
            <person name="Daum C."/>
            <person name="Ng V."/>
            <person name="Clum A."/>
            <person name="Steindorff A."/>
            <person name="Ohm R.A."/>
            <person name="Martin F."/>
            <person name="Silar P."/>
            <person name="Natvig D.O."/>
            <person name="Lalanne C."/>
            <person name="Gautier V."/>
            <person name="Ament-Velasquez S.L."/>
            <person name="Kruys A."/>
            <person name="Hutchinson M.I."/>
            <person name="Powell A.J."/>
            <person name="Barry K."/>
            <person name="Miller A.N."/>
            <person name="Grigoriev I.V."/>
            <person name="Debuchy R."/>
            <person name="Gladieux P."/>
            <person name="Hiltunen Thoren M."/>
            <person name="Johannesson H."/>
        </authorList>
    </citation>
    <scope>NUCLEOTIDE SEQUENCE</scope>
    <source>
        <strain evidence="1">CBS 757.83</strain>
    </source>
</reference>
<evidence type="ECO:0000313" key="1">
    <source>
        <dbReference type="EMBL" id="KAK4096571.1"/>
    </source>
</evidence>
<keyword evidence="2" id="KW-1185">Reference proteome</keyword>
<proteinExistence type="predicted"/>
<comment type="caution">
    <text evidence="1">The sequence shown here is derived from an EMBL/GenBank/DDBJ whole genome shotgun (WGS) entry which is preliminary data.</text>
</comment>
<dbReference type="EMBL" id="MU863707">
    <property type="protein sequence ID" value="KAK4096571.1"/>
    <property type="molecule type" value="Genomic_DNA"/>
</dbReference>
<dbReference type="AlphaFoldDB" id="A0AAN6PWD6"/>
<reference evidence="1" key="2">
    <citation type="submission" date="2023-05" db="EMBL/GenBank/DDBJ databases">
        <authorList>
            <consortium name="Lawrence Berkeley National Laboratory"/>
            <person name="Steindorff A."/>
            <person name="Hensen N."/>
            <person name="Bonometti L."/>
            <person name="Westerberg I."/>
            <person name="Brannstrom I.O."/>
            <person name="Guillou S."/>
            <person name="Cros-Aarteil S."/>
            <person name="Calhoun S."/>
            <person name="Haridas S."/>
            <person name="Kuo A."/>
            <person name="Mondo S."/>
            <person name="Pangilinan J."/>
            <person name="Riley R."/>
            <person name="Labutti K."/>
            <person name="Andreopoulos B."/>
            <person name="Lipzen A."/>
            <person name="Chen C."/>
            <person name="Yanf M."/>
            <person name="Daum C."/>
            <person name="Ng V."/>
            <person name="Clum A."/>
            <person name="Ohm R."/>
            <person name="Martin F."/>
            <person name="Silar P."/>
            <person name="Natvig D."/>
            <person name="Lalanne C."/>
            <person name="Gautier V."/>
            <person name="Ament-Velasquez S.L."/>
            <person name="Kruys A."/>
            <person name="Hutchinson M.I."/>
            <person name="Powell A.J."/>
            <person name="Barry K."/>
            <person name="Miller A.N."/>
            <person name="Grigoriev I.V."/>
            <person name="Debuchy R."/>
            <person name="Gladieux P."/>
            <person name="Thoren M.H."/>
            <person name="Johannesson H."/>
        </authorList>
    </citation>
    <scope>NUCLEOTIDE SEQUENCE</scope>
    <source>
        <strain evidence="1">CBS 757.83</strain>
    </source>
</reference>
<protein>
    <submittedName>
        <fullName evidence="1">Uncharacterized protein</fullName>
    </submittedName>
</protein>
<feature type="non-terminal residue" evidence="1">
    <location>
        <position position="1"/>
    </location>
</feature>
<gene>
    <name evidence="1" type="ORF">N658DRAFT_435830</name>
</gene>
<sequence length="58" mass="6343">YHSVGGPTKNAPYKVEIQTKRLRSRGVESHHHIGSISATDMKKVLAAAKGVAPKFCQR</sequence>
<organism evidence="1 2">
    <name type="scientific">Parathielavia hyrcaniae</name>
    <dbReference type="NCBI Taxonomy" id="113614"/>
    <lineage>
        <taxon>Eukaryota</taxon>
        <taxon>Fungi</taxon>
        <taxon>Dikarya</taxon>
        <taxon>Ascomycota</taxon>
        <taxon>Pezizomycotina</taxon>
        <taxon>Sordariomycetes</taxon>
        <taxon>Sordariomycetidae</taxon>
        <taxon>Sordariales</taxon>
        <taxon>Chaetomiaceae</taxon>
        <taxon>Parathielavia</taxon>
    </lineage>
</organism>
<accession>A0AAN6PWD6</accession>
<evidence type="ECO:0000313" key="2">
    <source>
        <dbReference type="Proteomes" id="UP001305647"/>
    </source>
</evidence>
<dbReference type="Proteomes" id="UP001305647">
    <property type="component" value="Unassembled WGS sequence"/>
</dbReference>
<name>A0AAN6PWD6_9PEZI</name>